<reference evidence="4" key="1">
    <citation type="submission" date="2018-10" db="EMBL/GenBank/DDBJ databases">
        <title>Population genomic analysis revealed the cold adaptation of white poplar.</title>
        <authorList>
            <person name="Liu Y.-J."/>
        </authorList>
    </citation>
    <scope>NUCLEOTIDE SEQUENCE [LARGE SCALE GENOMIC DNA]</scope>
    <source>
        <strain evidence="4">PAL-ZL1</strain>
    </source>
</reference>
<dbReference type="PANTHER" id="PTHR45717:SF57">
    <property type="entry name" value="PENTACOTRIPEPTIDE-REPEAT REGION OF PRORP DOMAIN-CONTAINING PROTEIN"/>
    <property type="match status" value="1"/>
</dbReference>
<dbReference type="Gene3D" id="1.25.40.10">
    <property type="entry name" value="Tetratricopeptide repeat domain"/>
    <property type="match status" value="2"/>
</dbReference>
<evidence type="ECO:0000256" key="1">
    <source>
        <dbReference type="ARBA" id="ARBA00007626"/>
    </source>
</evidence>
<gene>
    <name evidence="4" type="ORF">D5086_0000195250</name>
</gene>
<dbReference type="InterPro" id="IPR011990">
    <property type="entry name" value="TPR-like_helical_dom_sf"/>
</dbReference>
<evidence type="ECO:0000256" key="3">
    <source>
        <dbReference type="PROSITE-ProRule" id="PRU00708"/>
    </source>
</evidence>
<organism evidence="4">
    <name type="scientific">Populus alba</name>
    <name type="common">White poplar</name>
    <dbReference type="NCBI Taxonomy" id="43335"/>
    <lineage>
        <taxon>Eukaryota</taxon>
        <taxon>Viridiplantae</taxon>
        <taxon>Streptophyta</taxon>
        <taxon>Embryophyta</taxon>
        <taxon>Tracheophyta</taxon>
        <taxon>Spermatophyta</taxon>
        <taxon>Magnoliopsida</taxon>
        <taxon>eudicotyledons</taxon>
        <taxon>Gunneridae</taxon>
        <taxon>Pentapetalae</taxon>
        <taxon>rosids</taxon>
        <taxon>fabids</taxon>
        <taxon>Malpighiales</taxon>
        <taxon>Salicaceae</taxon>
        <taxon>Saliceae</taxon>
        <taxon>Populus</taxon>
    </lineage>
</organism>
<evidence type="ECO:0000313" key="4">
    <source>
        <dbReference type="EMBL" id="TKR99136.1"/>
    </source>
</evidence>
<sequence>MVYTALLNCYAREKDVEKAEATFKKLTNTGVMRSPLVFNILMHLYFQTADSDNEGMDKILEKMESNGEVFPDWNAYCVAADGCLKAGIMEMAMTMLKKLEEKTKSVAFDTLLKSYARKGNKDELYRIWKPDEKRDKIYNKEKAESLIDQAMMKGSEPSADAWYSLASEYLEVRKITNLSQLRLCRYDSVEWWRNRVNGDSPMADEVASGVLP</sequence>
<comment type="similarity">
    <text evidence="1">Belongs to the PPR family. P subfamily.</text>
</comment>
<dbReference type="Pfam" id="PF01535">
    <property type="entry name" value="PPR"/>
    <property type="match status" value="1"/>
</dbReference>
<dbReference type="PROSITE" id="PS51375">
    <property type="entry name" value="PPR"/>
    <property type="match status" value="1"/>
</dbReference>
<evidence type="ECO:0008006" key="5">
    <source>
        <dbReference type="Google" id="ProtNLM"/>
    </source>
</evidence>
<dbReference type="InterPro" id="IPR002885">
    <property type="entry name" value="PPR_rpt"/>
</dbReference>
<keyword evidence="2" id="KW-0677">Repeat</keyword>
<dbReference type="PANTHER" id="PTHR45717">
    <property type="entry name" value="OS12G0527900 PROTEIN"/>
    <property type="match status" value="1"/>
</dbReference>
<dbReference type="NCBIfam" id="TIGR00756">
    <property type="entry name" value="PPR"/>
    <property type="match status" value="1"/>
</dbReference>
<protein>
    <recommendedName>
        <fullName evidence="5">Pentatricopeptide repeat-containing protein</fullName>
    </recommendedName>
</protein>
<feature type="repeat" description="PPR" evidence="3">
    <location>
        <begin position="1"/>
        <end position="33"/>
    </location>
</feature>
<dbReference type="GO" id="GO:0003729">
    <property type="term" value="F:mRNA binding"/>
    <property type="evidence" value="ECO:0007669"/>
    <property type="project" value="UniProtKB-ARBA"/>
</dbReference>
<dbReference type="AlphaFoldDB" id="A0A4U5PRR5"/>
<dbReference type="EMBL" id="RCHU01000641">
    <property type="protein sequence ID" value="TKR99136.1"/>
    <property type="molecule type" value="Genomic_DNA"/>
</dbReference>
<comment type="caution">
    <text evidence="4">The sequence shown here is derived from an EMBL/GenBank/DDBJ whole genome shotgun (WGS) entry which is preliminary data.</text>
</comment>
<accession>A0A4U5PRR5</accession>
<name>A0A4U5PRR5_POPAL</name>
<dbReference type="GO" id="GO:0005739">
    <property type="term" value="C:mitochondrion"/>
    <property type="evidence" value="ECO:0007669"/>
    <property type="project" value="TreeGrafter"/>
</dbReference>
<evidence type="ECO:0000256" key="2">
    <source>
        <dbReference type="ARBA" id="ARBA00022737"/>
    </source>
</evidence>
<proteinExistence type="inferred from homology"/>